<feature type="signal peptide" evidence="4">
    <location>
        <begin position="1"/>
        <end position="28"/>
    </location>
</feature>
<evidence type="ECO:0000313" key="5">
    <source>
        <dbReference type="EMBL" id="GIG46864.1"/>
    </source>
</evidence>
<organism evidence="5 6">
    <name type="scientific">Dactylosporangium siamense</name>
    <dbReference type="NCBI Taxonomy" id="685454"/>
    <lineage>
        <taxon>Bacteria</taxon>
        <taxon>Bacillati</taxon>
        <taxon>Actinomycetota</taxon>
        <taxon>Actinomycetes</taxon>
        <taxon>Micromonosporales</taxon>
        <taxon>Micromonosporaceae</taxon>
        <taxon>Dactylosporangium</taxon>
    </lineage>
</organism>
<evidence type="ECO:0000256" key="1">
    <source>
        <dbReference type="ARBA" id="ARBA00008520"/>
    </source>
</evidence>
<evidence type="ECO:0000256" key="2">
    <source>
        <dbReference type="ARBA" id="ARBA00022448"/>
    </source>
</evidence>
<name>A0A919PN31_9ACTN</name>
<dbReference type="InterPro" id="IPR006311">
    <property type="entry name" value="TAT_signal"/>
</dbReference>
<keyword evidence="3 4" id="KW-0732">Signal</keyword>
<evidence type="ECO:0000313" key="6">
    <source>
        <dbReference type="Proteomes" id="UP000660611"/>
    </source>
</evidence>
<dbReference type="PROSITE" id="PS51318">
    <property type="entry name" value="TAT"/>
    <property type="match status" value="1"/>
</dbReference>
<dbReference type="GO" id="GO:0055052">
    <property type="term" value="C:ATP-binding cassette (ABC) transporter complex, substrate-binding subunit-containing"/>
    <property type="evidence" value="ECO:0007669"/>
    <property type="project" value="TreeGrafter"/>
</dbReference>
<dbReference type="GO" id="GO:1901982">
    <property type="term" value="F:maltose binding"/>
    <property type="evidence" value="ECO:0007669"/>
    <property type="project" value="TreeGrafter"/>
</dbReference>
<reference evidence="5" key="1">
    <citation type="submission" date="2021-01" db="EMBL/GenBank/DDBJ databases">
        <title>Whole genome shotgun sequence of Dactylosporangium siamense NBRC 106093.</title>
        <authorList>
            <person name="Komaki H."/>
            <person name="Tamura T."/>
        </authorList>
    </citation>
    <scope>NUCLEOTIDE SEQUENCE</scope>
    <source>
        <strain evidence="5">NBRC 106093</strain>
    </source>
</reference>
<sequence length="456" mass="48495">MQRSLSRRRLIMTAAAAAATLLPAAACAKKDGEGAGGVGYAADQPPVTIDFWYMPYGGPVQDQAVVTETEEFHKAHPNITVNPVRVPWDEALTRLSTASTSGEGPDVTVLGTTWVAGFSSIGALRPYSIEEIAAVGGEDVFAKASWSSSHLITSSDITAMPWLIDIRALFYRTDVLQQVGLDPKAAFATWDSFETTLQKIKASDVGVAPLAIGLQNNFGIIHNVAPFIWASGGDLIKDDGTKSMLAEPAAIDGVSYYQRLIGLYDDPKAMALSSSDVPRAFAEGTGAITIDNSQSVAEFASDTSRAGLKAGWSTAPMPAGKAGTFGFLGGSNLGILKTAKHPEAAFEFVRYLTGKASQQRYSVNSGLWPARTEAIEGTKLATEPAYAAFREMIPHGKMYPSVSAWIIVESIIAKDLRELWSAPGALTRDQVQAIMSKTTADIDEALQDPTNTGITP</sequence>
<dbReference type="InterPro" id="IPR006059">
    <property type="entry name" value="SBP"/>
</dbReference>
<protein>
    <submittedName>
        <fullName evidence="5">Sugar ABC transporter substrate-binding protein</fullName>
    </submittedName>
</protein>
<feature type="chain" id="PRO_5039149873" evidence="4">
    <location>
        <begin position="29"/>
        <end position="456"/>
    </location>
</feature>
<dbReference type="RefSeq" id="WP_203848616.1">
    <property type="nucleotide sequence ID" value="NZ_BAAAVW010000016.1"/>
</dbReference>
<gene>
    <name evidence="5" type="ORF">Dsi01nite_049050</name>
</gene>
<dbReference type="Pfam" id="PF01547">
    <property type="entry name" value="SBP_bac_1"/>
    <property type="match status" value="1"/>
</dbReference>
<dbReference type="PANTHER" id="PTHR30061">
    <property type="entry name" value="MALTOSE-BINDING PERIPLASMIC PROTEIN"/>
    <property type="match status" value="1"/>
</dbReference>
<accession>A0A919PN31</accession>
<comment type="caution">
    <text evidence="5">The sequence shown here is derived from an EMBL/GenBank/DDBJ whole genome shotgun (WGS) entry which is preliminary data.</text>
</comment>
<comment type="similarity">
    <text evidence="1">Belongs to the bacterial solute-binding protein 1 family.</text>
</comment>
<dbReference type="GO" id="GO:0042956">
    <property type="term" value="P:maltodextrin transmembrane transport"/>
    <property type="evidence" value="ECO:0007669"/>
    <property type="project" value="TreeGrafter"/>
</dbReference>
<dbReference type="Proteomes" id="UP000660611">
    <property type="component" value="Unassembled WGS sequence"/>
</dbReference>
<dbReference type="PANTHER" id="PTHR30061:SF50">
    <property type="entry name" value="MALTOSE_MALTODEXTRIN-BINDING PERIPLASMIC PROTEIN"/>
    <property type="match status" value="1"/>
</dbReference>
<dbReference type="AlphaFoldDB" id="A0A919PN31"/>
<dbReference type="SUPFAM" id="SSF53850">
    <property type="entry name" value="Periplasmic binding protein-like II"/>
    <property type="match status" value="1"/>
</dbReference>
<keyword evidence="6" id="KW-1185">Reference proteome</keyword>
<dbReference type="EMBL" id="BONQ01000077">
    <property type="protein sequence ID" value="GIG46864.1"/>
    <property type="molecule type" value="Genomic_DNA"/>
</dbReference>
<evidence type="ECO:0000256" key="4">
    <source>
        <dbReference type="SAM" id="SignalP"/>
    </source>
</evidence>
<proteinExistence type="inferred from homology"/>
<dbReference type="GO" id="GO:0015768">
    <property type="term" value="P:maltose transport"/>
    <property type="evidence" value="ECO:0007669"/>
    <property type="project" value="TreeGrafter"/>
</dbReference>
<evidence type="ECO:0000256" key="3">
    <source>
        <dbReference type="ARBA" id="ARBA00022729"/>
    </source>
</evidence>
<keyword evidence="2" id="KW-0813">Transport</keyword>
<dbReference type="Gene3D" id="3.40.190.10">
    <property type="entry name" value="Periplasmic binding protein-like II"/>
    <property type="match status" value="2"/>
</dbReference>